<feature type="signal peptide" evidence="8">
    <location>
        <begin position="1"/>
        <end position="19"/>
    </location>
</feature>
<evidence type="ECO:0000256" key="8">
    <source>
        <dbReference type="SAM" id="SignalP"/>
    </source>
</evidence>
<keyword evidence="10" id="KW-1185">Reference proteome</keyword>
<evidence type="ECO:0000256" key="7">
    <source>
        <dbReference type="PIRSR" id="PIRSR002854-1"/>
    </source>
</evidence>
<reference evidence="9 10" key="1">
    <citation type="submission" date="2016-09" db="EMBL/GenBank/DDBJ databases">
        <title>Draft genome sequence for the type strain of Vulcanibacillus modesticaldus BR, a strictly anaerobic, moderately thermophilic, and nitrate-reducing bacterium from deep sea-hydrothermal vents of the Mid-Atlantic Ridge.</title>
        <authorList>
            <person name="Abin C.A."/>
            <person name="Hollibaugh J.T."/>
        </authorList>
    </citation>
    <scope>NUCLEOTIDE SEQUENCE [LARGE SCALE GENOMIC DNA]</scope>
    <source>
        <strain evidence="9 10">BR</strain>
    </source>
</reference>
<dbReference type="Gene3D" id="3.40.190.10">
    <property type="entry name" value="Periplasmic binding protein-like II"/>
    <property type="match status" value="2"/>
</dbReference>
<keyword evidence="3" id="KW-0472">Membrane</keyword>
<keyword evidence="2 8" id="KW-0732">Signal</keyword>
<dbReference type="RefSeq" id="WP_069656799.1">
    <property type="nucleotide sequence ID" value="NZ_MIJF01000024.1"/>
</dbReference>
<evidence type="ECO:0000256" key="4">
    <source>
        <dbReference type="ARBA" id="ARBA00023139"/>
    </source>
</evidence>
<dbReference type="AlphaFoldDB" id="A0A1D2YUS3"/>
<dbReference type="OrthoDB" id="9812878at2"/>
<dbReference type="SUPFAM" id="SSF53850">
    <property type="entry name" value="Periplasmic binding protein-like II"/>
    <property type="match status" value="1"/>
</dbReference>
<gene>
    <name evidence="9" type="ORF">BHF71_02140</name>
</gene>
<keyword evidence="4" id="KW-0564">Palmitate</keyword>
<evidence type="ECO:0000256" key="6">
    <source>
        <dbReference type="PIRNR" id="PIRNR002854"/>
    </source>
</evidence>
<dbReference type="Proteomes" id="UP000243739">
    <property type="component" value="Unassembled WGS sequence"/>
</dbReference>
<name>A0A1D2YUS3_9BACI</name>
<dbReference type="CDD" id="cd13597">
    <property type="entry name" value="PBP2_lipoprotein_Tp32"/>
    <property type="match status" value="1"/>
</dbReference>
<accession>A0A1D2YUS3</accession>
<keyword evidence="5 6" id="KW-0449">Lipoprotein</keyword>
<evidence type="ECO:0000256" key="5">
    <source>
        <dbReference type="ARBA" id="ARBA00023288"/>
    </source>
</evidence>
<evidence type="ECO:0000256" key="3">
    <source>
        <dbReference type="ARBA" id="ARBA00023136"/>
    </source>
</evidence>
<feature type="chain" id="PRO_5039363868" description="Lipoprotein" evidence="8">
    <location>
        <begin position="20"/>
        <end position="277"/>
    </location>
</feature>
<evidence type="ECO:0000313" key="10">
    <source>
        <dbReference type="Proteomes" id="UP000243739"/>
    </source>
</evidence>
<organism evidence="9 10">
    <name type="scientific">Vulcanibacillus modesticaldus</name>
    <dbReference type="NCBI Taxonomy" id="337097"/>
    <lineage>
        <taxon>Bacteria</taxon>
        <taxon>Bacillati</taxon>
        <taxon>Bacillota</taxon>
        <taxon>Bacilli</taxon>
        <taxon>Bacillales</taxon>
        <taxon>Bacillaceae</taxon>
        <taxon>Vulcanibacillus</taxon>
    </lineage>
</organism>
<comment type="subcellular location">
    <subcellularLocation>
        <location evidence="1">Membrane</location>
        <topology evidence="1">Lipid-anchor</topology>
    </subcellularLocation>
</comment>
<dbReference type="PIRSF" id="PIRSF002854">
    <property type="entry name" value="MetQ"/>
    <property type="match status" value="1"/>
</dbReference>
<evidence type="ECO:0000256" key="2">
    <source>
        <dbReference type="ARBA" id="ARBA00022729"/>
    </source>
</evidence>
<evidence type="ECO:0000313" key="9">
    <source>
        <dbReference type="EMBL" id="OEF99405.1"/>
    </source>
</evidence>
<feature type="lipid moiety-binding region" description="S-diacylglycerol cysteine" evidence="7">
    <location>
        <position position="20"/>
    </location>
</feature>
<dbReference type="STRING" id="337097.BHF71_02140"/>
<comment type="similarity">
    <text evidence="6">Belongs to the nlpA lipoprotein family.</text>
</comment>
<dbReference type="Pfam" id="PF03180">
    <property type="entry name" value="Lipoprotein_9"/>
    <property type="match status" value="1"/>
</dbReference>
<dbReference type="GO" id="GO:0016020">
    <property type="term" value="C:membrane"/>
    <property type="evidence" value="ECO:0007669"/>
    <property type="project" value="UniProtKB-SubCell"/>
</dbReference>
<sequence length="277" mass="30691">MKKLILILTIVVLSLSLVACNSSEVDSTDENQETKTELIKLKVGATAIPHAEILEEIKPLLKEQGIDLEIIVYQDYVQPNIQLAEGELDANYFQHIPYFESFTKERGINNLTNIVKVHLEPIGIYSSKIDDLSKLKDGAYVAIPNDPSNMGRSLALLEKAGLIKLEEGVGIKGTINDIVENPKNLEIILLDAAMLPRSLDDVDISVINTNYALQANLNPVNDSLFIEGSDSPYANVLTIRTEDKEKESIKKLAEILNSDTVKQFIEQKYNGAILPAF</sequence>
<evidence type="ECO:0000256" key="1">
    <source>
        <dbReference type="ARBA" id="ARBA00004635"/>
    </source>
</evidence>
<dbReference type="PANTHER" id="PTHR30429">
    <property type="entry name" value="D-METHIONINE-BINDING LIPOPROTEIN METQ"/>
    <property type="match status" value="1"/>
</dbReference>
<protein>
    <recommendedName>
        <fullName evidence="6">Lipoprotein</fullName>
    </recommendedName>
</protein>
<proteinExistence type="inferred from homology"/>
<dbReference type="PANTHER" id="PTHR30429:SF0">
    <property type="entry name" value="METHIONINE-BINDING LIPOPROTEIN METQ"/>
    <property type="match status" value="1"/>
</dbReference>
<comment type="caution">
    <text evidence="9">The sequence shown here is derived from an EMBL/GenBank/DDBJ whole genome shotgun (WGS) entry which is preliminary data.</text>
</comment>
<dbReference type="EMBL" id="MIJF01000024">
    <property type="protein sequence ID" value="OEF99405.1"/>
    <property type="molecule type" value="Genomic_DNA"/>
</dbReference>
<dbReference type="PROSITE" id="PS51257">
    <property type="entry name" value="PROKAR_LIPOPROTEIN"/>
    <property type="match status" value="1"/>
</dbReference>
<dbReference type="InterPro" id="IPR004872">
    <property type="entry name" value="Lipoprotein_NlpA"/>
</dbReference>